<reference evidence="3" key="1">
    <citation type="submission" date="2016-10" db="EMBL/GenBank/DDBJ databases">
        <authorList>
            <person name="Varghese N."/>
            <person name="Submissions S."/>
        </authorList>
    </citation>
    <scope>NUCLEOTIDE SEQUENCE [LARGE SCALE GENOMIC DNA]</scope>
    <source>
        <strain evidence="3">DSM 11005</strain>
    </source>
</reference>
<dbReference type="PANTHER" id="PTHR36179:SF2">
    <property type="entry name" value="LUD DOMAIN-CONTAINING PROTEIN"/>
    <property type="match status" value="1"/>
</dbReference>
<dbReference type="InterPro" id="IPR003741">
    <property type="entry name" value="LUD_dom"/>
</dbReference>
<keyword evidence="3" id="KW-1185">Reference proteome</keyword>
<evidence type="ECO:0000313" key="3">
    <source>
        <dbReference type="Proteomes" id="UP000198943"/>
    </source>
</evidence>
<gene>
    <name evidence="2" type="ORF">SAMN04487864_10674</name>
</gene>
<dbReference type="Proteomes" id="UP000198943">
    <property type="component" value="Unassembled WGS sequence"/>
</dbReference>
<feature type="domain" description="LUD" evidence="1">
    <location>
        <begin position="5"/>
        <end position="195"/>
    </location>
</feature>
<evidence type="ECO:0000259" key="1">
    <source>
        <dbReference type="Pfam" id="PF02589"/>
    </source>
</evidence>
<name>A0A1G6L5R2_9FIRM</name>
<dbReference type="PANTHER" id="PTHR36179">
    <property type="entry name" value="LUD_DOM DOMAIN-CONTAINING PROTEIN"/>
    <property type="match status" value="1"/>
</dbReference>
<proteinExistence type="predicted"/>
<evidence type="ECO:0000313" key="2">
    <source>
        <dbReference type="EMBL" id="SDC38574.1"/>
    </source>
</evidence>
<sequence>MDFTKTAEALKKRGYEVSCFSAGAEAAAYLNGKIDGMTVGFGDSETLLQMHLFEMLQTHNDVYHPKYPREGKNFYSTAKDCLTTDIFLLSANGLAETGEIVNIDGTGNRIAGSLYGHKKVYFVISRNKICPTLEEAAFRARNVAAPLNAERHGYKTPCAIKKDRCYDCRSPQRICSAQTIYWRKMNHTEMEVVLIDEDMGY</sequence>
<protein>
    <submittedName>
        <fullName evidence="2">Uncharacterized ACR, YkgG family COG1556</fullName>
    </submittedName>
</protein>
<dbReference type="EMBL" id="FMYW01000006">
    <property type="protein sequence ID" value="SDC38574.1"/>
    <property type="molecule type" value="Genomic_DNA"/>
</dbReference>
<organism evidence="2 3">
    <name type="scientific">Succiniclasticum ruminis</name>
    <dbReference type="NCBI Taxonomy" id="40841"/>
    <lineage>
        <taxon>Bacteria</taxon>
        <taxon>Bacillati</taxon>
        <taxon>Bacillota</taxon>
        <taxon>Negativicutes</taxon>
        <taxon>Acidaminococcales</taxon>
        <taxon>Acidaminococcaceae</taxon>
        <taxon>Succiniclasticum</taxon>
    </lineage>
</organism>
<accession>A0A1G6L5R2</accession>
<dbReference type="AlphaFoldDB" id="A0A1G6L5R2"/>
<dbReference type="Pfam" id="PF02589">
    <property type="entry name" value="LUD_dom"/>
    <property type="match status" value="1"/>
</dbReference>
<dbReference type="RefSeq" id="WP_093730154.1">
    <property type="nucleotide sequence ID" value="NZ_FMYW01000006.1"/>
</dbReference>
<dbReference type="OrthoDB" id="9809147at2"/>